<accession>A1ZY07</accession>
<dbReference type="Proteomes" id="UP000004095">
    <property type="component" value="Unassembled WGS sequence"/>
</dbReference>
<evidence type="ECO:0000313" key="3">
    <source>
        <dbReference type="Proteomes" id="UP000004095"/>
    </source>
</evidence>
<sequence length="168" mass="18756">MSKCEFRLESLQDISLANVRIDQVKSLTDLNLLDAGRITLAFARNSSLPMNLTANIEVKNPNKKTAGLNELRWILYIDDVKMAEGESKQRFEVPAQGTNILPLKVNLDLKKAMRGKSRSALLKFAFNMAGFGSSASRVKIRAKPSFKVLGGTIRYPGYIKITKEYTSE</sequence>
<proteinExistence type="predicted"/>
<feature type="domain" description="Late embryogenesis abundant protein LEA-2 subgroup" evidence="1">
    <location>
        <begin position="56"/>
        <end position="153"/>
    </location>
</feature>
<protein>
    <recommendedName>
        <fullName evidence="1">Late embryogenesis abundant protein LEA-2 subgroup domain-containing protein</fullName>
    </recommendedName>
</protein>
<comment type="caution">
    <text evidence="2">The sequence shown here is derived from an EMBL/GenBank/DDBJ whole genome shotgun (WGS) entry which is preliminary data.</text>
</comment>
<evidence type="ECO:0000313" key="2">
    <source>
        <dbReference type="EMBL" id="EAY24744.1"/>
    </source>
</evidence>
<organism evidence="2 3">
    <name type="scientific">Microscilla marina ATCC 23134</name>
    <dbReference type="NCBI Taxonomy" id="313606"/>
    <lineage>
        <taxon>Bacteria</taxon>
        <taxon>Pseudomonadati</taxon>
        <taxon>Bacteroidota</taxon>
        <taxon>Cytophagia</taxon>
        <taxon>Cytophagales</taxon>
        <taxon>Microscillaceae</taxon>
        <taxon>Microscilla</taxon>
    </lineage>
</organism>
<keyword evidence="3" id="KW-1185">Reference proteome</keyword>
<name>A1ZY07_MICM2</name>
<dbReference type="Gene3D" id="2.60.40.1820">
    <property type="match status" value="1"/>
</dbReference>
<dbReference type="EMBL" id="AAWS01000062">
    <property type="protein sequence ID" value="EAY24744.1"/>
    <property type="molecule type" value="Genomic_DNA"/>
</dbReference>
<gene>
    <name evidence="2" type="ORF">M23134_05546</name>
</gene>
<evidence type="ECO:0000259" key="1">
    <source>
        <dbReference type="Pfam" id="PF03168"/>
    </source>
</evidence>
<reference evidence="2 3" key="1">
    <citation type="submission" date="2007-01" db="EMBL/GenBank/DDBJ databases">
        <authorList>
            <person name="Haygood M."/>
            <person name="Podell S."/>
            <person name="Anderson C."/>
            <person name="Hopkinson B."/>
            <person name="Roe K."/>
            <person name="Barbeau K."/>
            <person name="Gaasterland T."/>
            <person name="Ferriera S."/>
            <person name="Johnson J."/>
            <person name="Kravitz S."/>
            <person name="Beeson K."/>
            <person name="Sutton G."/>
            <person name="Rogers Y.-H."/>
            <person name="Friedman R."/>
            <person name="Frazier M."/>
            <person name="Venter J.C."/>
        </authorList>
    </citation>
    <scope>NUCLEOTIDE SEQUENCE [LARGE SCALE GENOMIC DNA]</scope>
    <source>
        <strain evidence="2 3">ATCC 23134</strain>
    </source>
</reference>
<dbReference type="Pfam" id="PF03168">
    <property type="entry name" value="LEA_2"/>
    <property type="match status" value="1"/>
</dbReference>
<dbReference type="eggNOG" id="ENOG502ZA5H">
    <property type="taxonomic scope" value="Bacteria"/>
</dbReference>
<dbReference type="AlphaFoldDB" id="A1ZY07"/>
<dbReference type="InterPro" id="IPR004864">
    <property type="entry name" value="LEA_2"/>
</dbReference>
<dbReference type="SUPFAM" id="SSF117070">
    <property type="entry name" value="LEA14-like"/>
    <property type="match status" value="1"/>
</dbReference>